<accession>A0A967F185</accession>
<keyword evidence="4" id="KW-1185">Reference proteome</keyword>
<evidence type="ECO:0000313" key="4">
    <source>
        <dbReference type="Proteomes" id="UP000761264"/>
    </source>
</evidence>
<dbReference type="EMBL" id="JAAQPH010000019">
    <property type="protein sequence ID" value="NIA71214.1"/>
    <property type="molecule type" value="Genomic_DNA"/>
</dbReference>
<reference evidence="3" key="1">
    <citation type="submission" date="2020-03" db="EMBL/GenBank/DDBJ databases">
        <title>Genome of Pelagibius litoralis DSM 21314T.</title>
        <authorList>
            <person name="Wang G."/>
        </authorList>
    </citation>
    <scope>NUCLEOTIDE SEQUENCE</scope>
    <source>
        <strain evidence="3">DSM 21314</strain>
    </source>
</reference>
<proteinExistence type="predicted"/>
<protein>
    <submittedName>
        <fullName evidence="3">Methyltransferase</fullName>
    </submittedName>
</protein>
<dbReference type="GO" id="GO:0032259">
    <property type="term" value="P:methylation"/>
    <property type="evidence" value="ECO:0007669"/>
    <property type="project" value="UniProtKB-KW"/>
</dbReference>
<dbReference type="PANTHER" id="PTHR43648">
    <property type="entry name" value="ELECTRON TRANSFER FLAVOPROTEIN BETA SUBUNIT LYSINE METHYLTRANSFERASE"/>
    <property type="match status" value="1"/>
</dbReference>
<dbReference type="PANTHER" id="PTHR43648:SF1">
    <property type="entry name" value="ELECTRON TRANSFER FLAVOPROTEIN BETA SUBUNIT LYSINE METHYLTRANSFERASE"/>
    <property type="match status" value="1"/>
</dbReference>
<dbReference type="Gene3D" id="3.40.50.150">
    <property type="entry name" value="Vaccinia Virus protein VP39"/>
    <property type="match status" value="1"/>
</dbReference>
<keyword evidence="2" id="KW-0808">Transferase</keyword>
<dbReference type="InterPro" id="IPR029063">
    <property type="entry name" value="SAM-dependent_MTases_sf"/>
</dbReference>
<evidence type="ECO:0000256" key="1">
    <source>
        <dbReference type="ARBA" id="ARBA00022603"/>
    </source>
</evidence>
<dbReference type="SUPFAM" id="SSF53335">
    <property type="entry name" value="S-adenosyl-L-methionine-dependent methyltransferases"/>
    <property type="match status" value="1"/>
</dbReference>
<gene>
    <name evidence="3" type="ORF">HBA54_21675</name>
</gene>
<name>A0A967F185_9PROT</name>
<dbReference type="RefSeq" id="WP_167228588.1">
    <property type="nucleotide sequence ID" value="NZ_JAAQPH010000019.1"/>
</dbReference>
<organism evidence="3 4">
    <name type="scientific">Pelagibius litoralis</name>
    <dbReference type="NCBI Taxonomy" id="374515"/>
    <lineage>
        <taxon>Bacteria</taxon>
        <taxon>Pseudomonadati</taxon>
        <taxon>Pseudomonadota</taxon>
        <taxon>Alphaproteobacteria</taxon>
        <taxon>Rhodospirillales</taxon>
        <taxon>Rhodovibrionaceae</taxon>
        <taxon>Pelagibius</taxon>
    </lineage>
</organism>
<dbReference type="Pfam" id="PF06325">
    <property type="entry name" value="PrmA"/>
    <property type="match status" value="1"/>
</dbReference>
<evidence type="ECO:0000256" key="2">
    <source>
        <dbReference type="ARBA" id="ARBA00022679"/>
    </source>
</evidence>
<dbReference type="Proteomes" id="UP000761264">
    <property type="component" value="Unassembled WGS sequence"/>
</dbReference>
<sequence length="231" mass="24920">MSPAGRCAPEDFIRANTELQGTPLVPEIQLYLASEVVPLWQATEEELAREGLPPPFWAFAWAGGQALARYLLDHPEMVRGKRVLDFAAGSGVQGIAARLAGATSVEAVEIDAFAAAACRLNAAANDTQITVREEDMVGRDNQGWDVVLAGDVCYERPAAERITAWLRSLSNADCLVLLGDPGRTYLPREGLERIIGYAVKTSRELEDTDVRNAVVWKVAGSAKSEELGPVG</sequence>
<evidence type="ECO:0000313" key="3">
    <source>
        <dbReference type="EMBL" id="NIA71214.1"/>
    </source>
</evidence>
<dbReference type="AlphaFoldDB" id="A0A967F185"/>
<comment type="caution">
    <text evidence="3">The sequence shown here is derived from an EMBL/GenBank/DDBJ whole genome shotgun (WGS) entry which is preliminary data.</text>
</comment>
<dbReference type="InterPro" id="IPR050078">
    <property type="entry name" value="Ribosomal_L11_MeTrfase_PrmA"/>
</dbReference>
<dbReference type="GO" id="GO:0016279">
    <property type="term" value="F:protein-lysine N-methyltransferase activity"/>
    <property type="evidence" value="ECO:0007669"/>
    <property type="project" value="TreeGrafter"/>
</dbReference>
<keyword evidence="1 3" id="KW-0489">Methyltransferase</keyword>